<evidence type="ECO:0000313" key="2">
    <source>
        <dbReference type="Proteomes" id="UP000263232"/>
    </source>
</evidence>
<reference evidence="1 2" key="1">
    <citation type="submission" date="2017-09" db="EMBL/GenBank/DDBJ databases">
        <title>Complete genome sequence of Oxytococcus suis strain ZY16052.</title>
        <authorList>
            <person name="Li F."/>
        </authorList>
    </citation>
    <scope>NUCLEOTIDE SEQUENCE [LARGE SCALE GENOMIC DNA]</scope>
    <source>
        <strain evidence="1 2">ZY16052</strain>
    </source>
</reference>
<dbReference type="RefSeq" id="WP_118989697.1">
    <property type="nucleotide sequence ID" value="NZ_CP023434.1"/>
</dbReference>
<dbReference type="Proteomes" id="UP000263232">
    <property type="component" value="Chromosome"/>
</dbReference>
<keyword evidence="2" id="KW-1185">Reference proteome</keyword>
<sequence length="130" mass="15262">MCFFLQILYAFHFTTNHPENLVKHTEGIIDKLSKKGYTLSRVRNTWLDDSNPYKGINTNLITPIGYEFELQFHTPESFAVKNGAMHELYEKQRELNPIKDADKIQQIDKEMFELSRSLKRPKDVEIIGED</sequence>
<protein>
    <recommendedName>
        <fullName evidence="3">RelA/SpoT domain-containing protein</fullName>
    </recommendedName>
</protein>
<dbReference type="InterPro" id="IPR043519">
    <property type="entry name" value="NT_sf"/>
</dbReference>
<evidence type="ECO:0000313" key="1">
    <source>
        <dbReference type="EMBL" id="AXY24774.1"/>
    </source>
</evidence>
<dbReference type="OrthoDB" id="3197444at2"/>
<gene>
    <name evidence="1" type="ORF">CL176_01385</name>
</gene>
<dbReference type="EMBL" id="CP023434">
    <property type="protein sequence ID" value="AXY24774.1"/>
    <property type="molecule type" value="Genomic_DNA"/>
</dbReference>
<accession>A0A347WI67</accession>
<dbReference type="KEGG" id="abae:CL176_01385"/>
<name>A0A347WI67_9LACT</name>
<proteinExistence type="predicted"/>
<dbReference type="AlphaFoldDB" id="A0A347WI67"/>
<evidence type="ECO:0008006" key="3">
    <source>
        <dbReference type="Google" id="ProtNLM"/>
    </source>
</evidence>
<dbReference type="SUPFAM" id="SSF81301">
    <property type="entry name" value="Nucleotidyltransferase"/>
    <property type="match status" value="1"/>
</dbReference>
<organism evidence="1 2">
    <name type="scientific">Suicoccus acidiformans</name>
    <dbReference type="NCBI Taxonomy" id="2036206"/>
    <lineage>
        <taxon>Bacteria</taxon>
        <taxon>Bacillati</taxon>
        <taxon>Bacillota</taxon>
        <taxon>Bacilli</taxon>
        <taxon>Lactobacillales</taxon>
        <taxon>Aerococcaceae</taxon>
        <taxon>Suicoccus</taxon>
    </lineage>
</organism>